<keyword evidence="2" id="KW-0472">Membrane</keyword>
<dbReference type="EnsemblPlants" id="Solyc10g055125.1.1">
    <property type="protein sequence ID" value="Solyc10g055125.1.1.1"/>
    <property type="gene ID" value="Solyc10g055125.1"/>
</dbReference>
<evidence type="ECO:0000256" key="1">
    <source>
        <dbReference type="SAM" id="MobiDB-lite"/>
    </source>
</evidence>
<reference evidence="3" key="2">
    <citation type="submission" date="2019-01" db="UniProtKB">
        <authorList>
            <consortium name="EnsemblPlants"/>
        </authorList>
    </citation>
    <scope>IDENTIFICATION</scope>
    <source>
        <strain evidence="3">cv. Heinz 1706</strain>
    </source>
</reference>
<dbReference type="Gramene" id="Solyc10g055125.1.1">
    <property type="protein sequence ID" value="Solyc10g055125.1.1.1"/>
    <property type="gene ID" value="Solyc10g055125.1"/>
</dbReference>
<evidence type="ECO:0008006" key="5">
    <source>
        <dbReference type="Google" id="ProtNLM"/>
    </source>
</evidence>
<evidence type="ECO:0000313" key="4">
    <source>
        <dbReference type="Proteomes" id="UP000004994"/>
    </source>
</evidence>
<reference evidence="3" key="1">
    <citation type="journal article" date="2012" name="Nature">
        <title>The tomato genome sequence provides insights into fleshy fruit evolution.</title>
        <authorList>
            <consortium name="Tomato Genome Consortium"/>
        </authorList>
    </citation>
    <scope>NUCLEOTIDE SEQUENCE [LARGE SCALE GENOMIC DNA]</scope>
    <source>
        <strain evidence="3">cv. Heinz 1706</strain>
    </source>
</reference>
<sequence>MLAAKPNNPPNDSLCASTKDDGDPFDNSDIAFTVSIVIQFMFAPIAKYWTTLKQILRYLEGAPGLGLLYNNHGYICVDCFVDVDWLEPKLIEYLHRPLCLR</sequence>
<keyword evidence="4" id="KW-1185">Reference proteome</keyword>
<dbReference type="Proteomes" id="UP000004994">
    <property type="component" value="Chromosome 10"/>
</dbReference>
<dbReference type="InParanoid" id="A0A3Q7IHF0"/>
<protein>
    <recommendedName>
        <fullName evidence="5">Reverse transcriptase Ty1/copia-type domain-containing protein</fullName>
    </recommendedName>
</protein>
<organism evidence="3">
    <name type="scientific">Solanum lycopersicum</name>
    <name type="common">Tomato</name>
    <name type="synonym">Lycopersicon esculentum</name>
    <dbReference type="NCBI Taxonomy" id="4081"/>
    <lineage>
        <taxon>Eukaryota</taxon>
        <taxon>Viridiplantae</taxon>
        <taxon>Streptophyta</taxon>
        <taxon>Embryophyta</taxon>
        <taxon>Tracheophyta</taxon>
        <taxon>Spermatophyta</taxon>
        <taxon>Magnoliopsida</taxon>
        <taxon>eudicotyledons</taxon>
        <taxon>Gunneridae</taxon>
        <taxon>Pentapetalae</taxon>
        <taxon>asterids</taxon>
        <taxon>lamiids</taxon>
        <taxon>Solanales</taxon>
        <taxon>Solanaceae</taxon>
        <taxon>Solanoideae</taxon>
        <taxon>Solaneae</taxon>
        <taxon>Solanum</taxon>
        <taxon>Solanum subgen. Lycopersicon</taxon>
    </lineage>
</organism>
<keyword evidence="2" id="KW-0812">Transmembrane</keyword>
<name>A0A3Q7IHF0_SOLLC</name>
<evidence type="ECO:0000256" key="2">
    <source>
        <dbReference type="SAM" id="Phobius"/>
    </source>
</evidence>
<evidence type="ECO:0000313" key="3">
    <source>
        <dbReference type="EnsemblPlants" id="Solyc10g055125.1.1.1"/>
    </source>
</evidence>
<feature type="region of interest" description="Disordered" evidence="1">
    <location>
        <begin position="1"/>
        <end position="20"/>
    </location>
</feature>
<dbReference type="AlphaFoldDB" id="A0A3Q7IHF0"/>
<accession>A0A3Q7IHF0</accession>
<proteinExistence type="predicted"/>
<feature type="transmembrane region" description="Helical" evidence="2">
    <location>
        <begin position="30"/>
        <end position="49"/>
    </location>
</feature>
<keyword evidence="2" id="KW-1133">Transmembrane helix</keyword>